<evidence type="ECO:0000256" key="2">
    <source>
        <dbReference type="ARBA" id="ARBA00009399"/>
    </source>
</evidence>
<evidence type="ECO:0000313" key="9">
    <source>
        <dbReference type="Proteomes" id="UP001144036"/>
    </source>
</evidence>
<feature type="transmembrane region" description="Helical" evidence="6">
    <location>
        <begin position="32"/>
        <end position="54"/>
    </location>
</feature>
<dbReference type="InterPro" id="IPR007267">
    <property type="entry name" value="GtrA_DPMS_TM"/>
</dbReference>
<reference evidence="8" key="1">
    <citation type="submission" date="2022-11" db="EMBL/GenBank/DDBJ databases">
        <title>Nonomuraea corallina sp. nov., a new species of the genus Nonomuraea isolated from sea side sediment in Thai sea.</title>
        <authorList>
            <person name="Ngamcharungchit C."/>
            <person name="Matsumoto A."/>
            <person name="Suriyachadkun C."/>
            <person name="Panbangred W."/>
            <person name="Inahashi Y."/>
            <person name="Intra B."/>
        </authorList>
    </citation>
    <scope>NUCLEOTIDE SEQUENCE</scope>
    <source>
        <strain evidence="8">MCN248</strain>
    </source>
</reference>
<dbReference type="PANTHER" id="PTHR38459">
    <property type="entry name" value="PROPHAGE BACTOPRENOL-LINKED GLUCOSE TRANSLOCASE HOMOLOG"/>
    <property type="match status" value="1"/>
</dbReference>
<name>A0ABT4SDK0_9ACTN</name>
<dbReference type="InterPro" id="IPR051401">
    <property type="entry name" value="GtrA_CellWall_Glycosyl"/>
</dbReference>
<gene>
    <name evidence="8" type="ORF">OUY22_17795</name>
</gene>
<evidence type="ECO:0000313" key="8">
    <source>
        <dbReference type="EMBL" id="MDA0635277.1"/>
    </source>
</evidence>
<comment type="caution">
    <text evidence="8">The sequence shown here is derived from an EMBL/GenBank/DDBJ whole genome shotgun (WGS) entry which is preliminary data.</text>
</comment>
<dbReference type="Pfam" id="PF04138">
    <property type="entry name" value="GtrA_DPMS_TM"/>
    <property type="match status" value="1"/>
</dbReference>
<evidence type="ECO:0000256" key="1">
    <source>
        <dbReference type="ARBA" id="ARBA00004141"/>
    </source>
</evidence>
<evidence type="ECO:0000256" key="3">
    <source>
        <dbReference type="ARBA" id="ARBA00022692"/>
    </source>
</evidence>
<sequence length="171" mass="19147">MIDEAEGPSRNVRFVKSLYQRFAALLHELTKFGIIGGLAFLIDLGALNFFHLVVGIGPMTSKVAATTISTTFAYAGNRFWTFRHREQSGLGREYFLFFLMNGIALLFGVLVIGFTTYTLKLDDPLSLNIANIVGVGLGTLFRYWSYKKWVFLEATTPIPAELPDVGVRQDR</sequence>
<dbReference type="Proteomes" id="UP001144036">
    <property type="component" value="Unassembled WGS sequence"/>
</dbReference>
<accession>A0ABT4SDK0</accession>
<evidence type="ECO:0000256" key="4">
    <source>
        <dbReference type="ARBA" id="ARBA00022989"/>
    </source>
</evidence>
<dbReference type="EMBL" id="JAPNNL010000065">
    <property type="protein sequence ID" value="MDA0635277.1"/>
    <property type="molecule type" value="Genomic_DNA"/>
</dbReference>
<feature type="transmembrane region" description="Helical" evidence="6">
    <location>
        <begin position="125"/>
        <end position="144"/>
    </location>
</feature>
<keyword evidence="3 6" id="KW-0812">Transmembrane</keyword>
<feature type="domain" description="GtrA/DPMS transmembrane" evidence="7">
    <location>
        <begin position="31"/>
        <end position="151"/>
    </location>
</feature>
<feature type="transmembrane region" description="Helical" evidence="6">
    <location>
        <begin position="94"/>
        <end position="119"/>
    </location>
</feature>
<evidence type="ECO:0000259" key="7">
    <source>
        <dbReference type="Pfam" id="PF04138"/>
    </source>
</evidence>
<dbReference type="PANTHER" id="PTHR38459:SF1">
    <property type="entry name" value="PROPHAGE BACTOPRENOL-LINKED GLUCOSE TRANSLOCASE HOMOLOG"/>
    <property type="match status" value="1"/>
</dbReference>
<evidence type="ECO:0000256" key="5">
    <source>
        <dbReference type="ARBA" id="ARBA00023136"/>
    </source>
</evidence>
<comment type="similarity">
    <text evidence="2">Belongs to the GtrA family.</text>
</comment>
<keyword evidence="5 6" id="KW-0472">Membrane</keyword>
<evidence type="ECO:0000256" key="6">
    <source>
        <dbReference type="SAM" id="Phobius"/>
    </source>
</evidence>
<protein>
    <submittedName>
        <fullName evidence="8">GtrA family protein</fullName>
    </submittedName>
</protein>
<keyword evidence="4 6" id="KW-1133">Transmembrane helix</keyword>
<dbReference type="RefSeq" id="WP_270156118.1">
    <property type="nucleotide sequence ID" value="NZ_JAPNNL010000065.1"/>
</dbReference>
<comment type="subcellular location">
    <subcellularLocation>
        <location evidence="1">Membrane</location>
        <topology evidence="1">Multi-pass membrane protein</topology>
    </subcellularLocation>
</comment>
<keyword evidence="9" id="KW-1185">Reference proteome</keyword>
<organism evidence="8 9">
    <name type="scientific">Nonomuraea corallina</name>
    <dbReference type="NCBI Taxonomy" id="2989783"/>
    <lineage>
        <taxon>Bacteria</taxon>
        <taxon>Bacillati</taxon>
        <taxon>Actinomycetota</taxon>
        <taxon>Actinomycetes</taxon>
        <taxon>Streptosporangiales</taxon>
        <taxon>Streptosporangiaceae</taxon>
        <taxon>Nonomuraea</taxon>
    </lineage>
</organism>
<proteinExistence type="inferred from homology"/>